<dbReference type="RefSeq" id="WP_108621474.1">
    <property type="nucleotide sequence ID" value="NZ_CP028901.1"/>
</dbReference>
<evidence type="ECO:0000313" key="7">
    <source>
        <dbReference type="EMBL" id="AWB34058.1"/>
    </source>
</evidence>
<sequence length="225" mass="25307">MLVEFDDVEFQRDSVEILKGLNLTIMQSRVGIIGPNGAGKSSLIRLVNGLLAPFSGQVRVDGLDVQKHQKIVRRQVGFLFQNPDNQIVFPVVREDMDFGLKVHIKNAEQRSQRIESTLARLDILELADRPVHTLSGGQKQLVALATVLCVEPRLLILDEPTTQLDLRYRNRLISILSEIEQPAWVVTHDLPMLQTFDRVLVVADGGIVHDGAPDKVVPWYVRMYG</sequence>
<gene>
    <name evidence="7" type="ORF">DBV39_10405</name>
</gene>
<dbReference type="Pfam" id="PF00005">
    <property type="entry name" value="ABC_tran"/>
    <property type="match status" value="1"/>
</dbReference>
<evidence type="ECO:0000256" key="5">
    <source>
        <dbReference type="ARBA" id="ARBA00022840"/>
    </source>
</evidence>
<dbReference type="PANTHER" id="PTHR43553:SF24">
    <property type="entry name" value="ENERGY-COUPLING FACTOR TRANSPORTER ATP-BINDING PROTEIN ECFA1"/>
    <property type="match status" value="1"/>
</dbReference>
<keyword evidence="5 7" id="KW-0067">ATP-binding</keyword>
<keyword evidence="3" id="KW-1003">Cell membrane</keyword>
<dbReference type="GO" id="GO:0043190">
    <property type="term" value="C:ATP-binding cassette (ABC) transporter complex"/>
    <property type="evidence" value="ECO:0007669"/>
    <property type="project" value="TreeGrafter"/>
</dbReference>
<evidence type="ECO:0000256" key="3">
    <source>
        <dbReference type="ARBA" id="ARBA00022475"/>
    </source>
</evidence>
<dbReference type="KEGG" id="boz:DBV39_10405"/>
<evidence type="ECO:0000256" key="4">
    <source>
        <dbReference type="ARBA" id="ARBA00022741"/>
    </source>
</evidence>
<dbReference type="Gene3D" id="3.40.50.300">
    <property type="entry name" value="P-loop containing nucleotide triphosphate hydrolases"/>
    <property type="match status" value="1"/>
</dbReference>
<accession>A0A2R4XJV5</accession>
<keyword evidence="2" id="KW-0813">Transport</keyword>
<dbReference type="SMART" id="SM00382">
    <property type="entry name" value="AAA"/>
    <property type="match status" value="1"/>
</dbReference>
<dbReference type="PROSITE" id="PS50893">
    <property type="entry name" value="ABC_TRANSPORTER_2"/>
    <property type="match status" value="1"/>
</dbReference>
<dbReference type="PANTHER" id="PTHR43553">
    <property type="entry name" value="HEAVY METAL TRANSPORTER"/>
    <property type="match status" value="1"/>
</dbReference>
<dbReference type="InterPro" id="IPR015856">
    <property type="entry name" value="ABC_transpr_CbiO/EcfA_su"/>
</dbReference>
<dbReference type="InterPro" id="IPR027417">
    <property type="entry name" value="P-loop_NTPase"/>
</dbReference>
<name>A0A2R4XJV5_9BURK</name>
<organism evidence="7 8">
    <name type="scientific">Orrella marina</name>
    <dbReference type="NCBI Taxonomy" id="2163011"/>
    <lineage>
        <taxon>Bacteria</taxon>
        <taxon>Pseudomonadati</taxon>
        <taxon>Pseudomonadota</taxon>
        <taxon>Betaproteobacteria</taxon>
        <taxon>Burkholderiales</taxon>
        <taxon>Alcaligenaceae</taxon>
        <taxon>Orrella</taxon>
    </lineage>
</organism>
<dbReference type="GO" id="GO:0042626">
    <property type="term" value="F:ATPase-coupled transmembrane transporter activity"/>
    <property type="evidence" value="ECO:0007669"/>
    <property type="project" value="TreeGrafter"/>
</dbReference>
<dbReference type="GO" id="GO:0005524">
    <property type="term" value="F:ATP binding"/>
    <property type="evidence" value="ECO:0007669"/>
    <property type="project" value="UniProtKB-KW"/>
</dbReference>
<keyword evidence="8" id="KW-1185">Reference proteome</keyword>
<evidence type="ECO:0000313" key="8">
    <source>
        <dbReference type="Proteomes" id="UP000244571"/>
    </source>
</evidence>
<dbReference type="InterPro" id="IPR050095">
    <property type="entry name" value="ECF_ABC_transporter_ATP-bd"/>
</dbReference>
<dbReference type="GO" id="GO:0016887">
    <property type="term" value="F:ATP hydrolysis activity"/>
    <property type="evidence" value="ECO:0007669"/>
    <property type="project" value="InterPro"/>
</dbReference>
<dbReference type="CDD" id="cd03225">
    <property type="entry name" value="ABC_cobalt_CbiO_domain1"/>
    <property type="match status" value="1"/>
</dbReference>
<feature type="domain" description="ABC transporter" evidence="6">
    <location>
        <begin position="3"/>
        <end position="224"/>
    </location>
</feature>
<comment type="similarity">
    <text evidence="1">Belongs to the ABC transporter superfamily.</text>
</comment>
<dbReference type="OrthoDB" id="5292475at2"/>
<dbReference type="InterPro" id="IPR003439">
    <property type="entry name" value="ABC_transporter-like_ATP-bd"/>
</dbReference>
<dbReference type="InterPro" id="IPR003593">
    <property type="entry name" value="AAA+_ATPase"/>
</dbReference>
<dbReference type="AlphaFoldDB" id="A0A2R4XJV5"/>
<keyword evidence="4" id="KW-0547">Nucleotide-binding</keyword>
<evidence type="ECO:0000259" key="6">
    <source>
        <dbReference type="PROSITE" id="PS50893"/>
    </source>
</evidence>
<dbReference type="SUPFAM" id="SSF52540">
    <property type="entry name" value="P-loop containing nucleoside triphosphate hydrolases"/>
    <property type="match status" value="1"/>
</dbReference>
<protein>
    <submittedName>
        <fullName evidence="7">Cobalt ABC transporter ATP-binding protein</fullName>
    </submittedName>
</protein>
<keyword evidence="3" id="KW-0472">Membrane</keyword>
<proteinExistence type="inferred from homology"/>
<dbReference type="InterPro" id="IPR017871">
    <property type="entry name" value="ABC_transporter-like_CS"/>
</dbReference>
<dbReference type="EMBL" id="CP028901">
    <property type="protein sequence ID" value="AWB34058.1"/>
    <property type="molecule type" value="Genomic_DNA"/>
</dbReference>
<reference evidence="7 8" key="1">
    <citation type="submission" date="2018-04" db="EMBL/GenBank/DDBJ databases">
        <title>Bordetella sp. HZ20 isolated from seawater.</title>
        <authorList>
            <person name="Sun C."/>
        </authorList>
    </citation>
    <scope>NUCLEOTIDE SEQUENCE [LARGE SCALE GENOMIC DNA]</scope>
    <source>
        <strain evidence="7 8">HZ20</strain>
    </source>
</reference>
<dbReference type="PROSITE" id="PS00211">
    <property type="entry name" value="ABC_TRANSPORTER_1"/>
    <property type="match status" value="1"/>
</dbReference>
<evidence type="ECO:0000256" key="2">
    <source>
        <dbReference type="ARBA" id="ARBA00022448"/>
    </source>
</evidence>
<dbReference type="Proteomes" id="UP000244571">
    <property type="component" value="Chromosome"/>
</dbReference>
<evidence type="ECO:0000256" key="1">
    <source>
        <dbReference type="ARBA" id="ARBA00005417"/>
    </source>
</evidence>